<name>A0A0X8E2Y8_9MICO</name>
<dbReference type="SUPFAM" id="SSF51905">
    <property type="entry name" value="FAD/NAD(P)-binding domain"/>
    <property type="match status" value="1"/>
</dbReference>
<sequence length="388" mass="41245">MDINGLTVAVIGAGYAGASTAKALSLLGAHVTVYEQARQAGEVGAGIGLRPSSMAAFREWGVADAITAVSTASNGIRILTPQDHLLNAEEWPEKEQFGTTTHLIHRRDFIDALLGVLPDGMIKFGHRLETIVDNGATATISFANGETVTADLVVGADGISSRVRGALFSDDGPVFAHEHAYRAVFDMALVPGVFDEDDDFRVYFDAPTNRHLYLLPLRHRGQVSFDITVPSDDSTWSPEIDRATIVASLSGFDPRFEAITESIDLATVNCRSAYDIDPVELWHTDSVVLVGDAAHAMLHHQGQGANSAVLDAQGLADALAAAATLPEALAAFQATRKPITDNYQRVSRGGWNEETIEDGFPGQRGAESEEGPGVDPSSEVTAPANRGA</sequence>
<reference evidence="6" key="2">
    <citation type="submission" date="2016-01" db="EMBL/GenBank/DDBJ databases">
        <title>First complete genome sequence of a species in the genus Microterricola, an extremophilic cold active enzyme producing strain ERGS5:02 isolated from Sikkim Himalaya.</title>
        <authorList>
            <person name="Kumar R."/>
            <person name="Singh D."/>
            <person name="Swarnkar M.K."/>
        </authorList>
    </citation>
    <scope>NUCLEOTIDE SEQUENCE [LARGE SCALE GENOMIC DNA]</scope>
    <source>
        <strain evidence="6">ERGS5:02</strain>
    </source>
</reference>
<keyword evidence="1" id="KW-0560">Oxidoreductase</keyword>
<dbReference type="PRINTS" id="PR00420">
    <property type="entry name" value="RNGMNOXGNASE"/>
</dbReference>
<dbReference type="AlphaFoldDB" id="A0A0X8E2Y8"/>
<dbReference type="InterPro" id="IPR002938">
    <property type="entry name" value="FAD-bd"/>
</dbReference>
<evidence type="ECO:0000256" key="1">
    <source>
        <dbReference type="ARBA" id="ARBA00023002"/>
    </source>
</evidence>
<dbReference type="PANTHER" id="PTHR13789:SF309">
    <property type="entry name" value="PUTATIVE (AFU_ORTHOLOGUE AFUA_6G14510)-RELATED"/>
    <property type="match status" value="1"/>
</dbReference>
<protein>
    <submittedName>
        <fullName evidence="5">Monooxygenase</fullName>
    </submittedName>
</protein>
<dbReference type="Pfam" id="PF01494">
    <property type="entry name" value="FAD_binding_3"/>
    <property type="match status" value="1"/>
</dbReference>
<feature type="region of interest" description="Disordered" evidence="3">
    <location>
        <begin position="346"/>
        <end position="388"/>
    </location>
</feature>
<dbReference type="GO" id="GO:0004497">
    <property type="term" value="F:monooxygenase activity"/>
    <property type="evidence" value="ECO:0007669"/>
    <property type="project" value="UniProtKB-KW"/>
</dbReference>
<dbReference type="Proteomes" id="UP000058305">
    <property type="component" value="Chromosome"/>
</dbReference>
<proteinExistence type="predicted"/>
<dbReference type="KEGG" id="mvd:AWU67_12350"/>
<dbReference type="RefSeq" id="WP_067229481.1">
    <property type="nucleotide sequence ID" value="NZ_CP014145.1"/>
</dbReference>
<organism evidence="5 6">
    <name type="scientific">Microterricola viridarii</name>
    <dbReference type="NCBI Taxonomy" id="412690"/>
    <lineage>
        <taxon>Bacteria</taxon>
        <taxon>Bacillati</taxon>
        <taxon>Actinomycetota</taxon>
        <taxon>Actinomycetes</taxon>
        <taxon>Micrococcales</taxon>
        <taxon>Microbacteriaceae</taxon>
        <taxon>Microterricola</taxon>
    </lineage>
</organism>
<dbReference type="InterPro" id="IPR036188">
    <property type="entry name" value="FAD/NAD-bd_sf"/>
</dbReference>
<dbReference type="PANTHER" id="PTHR13789">
    <property type="entry name" value="MONOOXYGENASE"/>
    <property type="match status" value="1"/>
</dbReference>
<dbReference type="Gene3D" id="3.50.50.60">
    <property type="entry name" value="FAD/NAD(P)-binding domain"/>
    <property type="match status" value="1"/>
</dbReference>
<keyword evidence="6" id="KW-1185">Reference proteome</keyword>
<evidence type="ECO:0000259" key="4">
    <source>
        <dbReference type="Pfam" id="PF01494"/>
    </source>
</evidence>
<evidence type="ECO:0000313" key="6">
    <source>
        <dbReference type="Proteomes" id="UP000058305"/>
    </source>
</evidence>
<dbReference type="EMBL" id="CP014145">
    <property type="protein sequence ID" value="AMB59521.1"/>
    <property type="molecule type" value="Genomic_DNA"/>
</dbReference>
<keyword evidence="2 5" id="KW-0503">Monooxygenase</keyword>
<feature type="domain" description="FAD-binding" evidence="4">
    <location>
        <begin position="7"/>
        <end position="341"/>
    </location>
</feature>
<dbReference type="OrthoDB" id="9782160at2"/>
<evidence type="ECO:0000256" key="3">
    <source>
        <dbReference type="SAM" id="MobiDB-lite"/>
    </source>
</evidence>
<gene>
    <name evidence="5" type="ORF">AWU67_12350</name>
</gene>
<reference evidence="5 6" key="1">
    <citation type="journal article" date="2016" name="J. Biotechnol.">
        <title>First complete genome sequence of a species in the genus Microterricola, an extremophilic cold active enzyme producing bacterial strain ERGS5:02 isolated from Sikkim Himalaya.</title>
        <authorList>
            <person name="Himanshu"/>
            <person name="Swarnkar M.K."/>
            <person name="Singh D."/>
            <person name="Kumar R."/>
        </authorList>
    </citation>
    <scope>NUCLEOTIDE SEQUENCE [LARGE SCALE GENOMIC DNA]</scope>
    <source>
        <strain evidence="5 6">ERGS5:02</strain>
    </source>
</reference>
<accession>A0A0X8E2Y8</accession>
<dbReference type="GO" id="GO:0071949">
    <property type="term" value="F:FAD binding"/>
    <property type="evidence" value="ECO:0007669"/>
    <property type="project" value="InterPro"/>
</dbReference>
<evidence type="ECO:0000256" key="2">
    <source>
        <dbReference type="ARBA" id="ARBA00023033"/>
    </source>
</evidence>
<evidence type="ECO:0000313" key="5">
    <source>
        <dbReference type="EMBL" id="AMB59521.1"/>
    </source>
</evidence>
<dbReference type="InterPro" id="IPR050493">
    <property type="entry name" value="FAD-dep_Monooxygenase_BioMet"/>
</dbReference>